<comment type="similarity">
    <text evidence="1">Belongs to the eukaryotic ribosomal protein P1/P2 family.</text>
</comment>
<keyword evidence="3" id="KW-0687">Ribonucleoprotein</keyword>
<evidence type="ECO:0000313" key="5">
    <source>
        <dbReference type="EMBL" id="KAK8895323.1"/>
    </source>
</evidence>
<sequence length="114" mass="12718">MKYIAAYMLAKLGKENPTIEDLQRIIESVGIEFDHKKAEEIINKLTGKNINEVIEDGKSKLSVVSNGSSSGTDQQTTSHEADQEDSKNNKNKNKKKEEEEETLELGGGFDDLFN</sequence>
<dbReference type="InterPro" id="IPR038716">
    <property type="entry name" value="P1/P2_N_sf"/>
</dbReference>
<gene>
    <name evidence="5" type="ORF">M9Y10_023774</name>
</gene>
<keyword evidence="6" id="KW-1185">Reference proteome</keyword>
<reference evidence="5 6" key="1">
    <citation type="submission" date="2024-04" db="EMBL/GenBank/DDBJ databases">
        <title>Tritrichomonas musculus Genome.</title>
        <authorList>
            <person name="Alves-Ferreira E."/>
            <person name="Grigg M."/>
            <person name="Lorenzi H."/>
            <person name="Galac M."/>
        </authorList>
    </citation>
    <scope>NUCLEOTIDE SEQUENCE [LARGE SCALE GENOMIC DNA]</scope>
    <source>
        <strain evidence="5 6">EAF2021</strain>
    </source>
</reference>
<evidence type="ECO:0000256" key="1">
    <source>
        <dbReference type="ARBA" id="ARBA00005436"/>
    </source>
</evidence>
<evidence type="ECO:0000256" key="3">
    <source>
        <dbReference type="ARBA" id="ARBA00023274"/>
    </source>
</evidence>
<keyword evidence="2" id="KW-0689">Ribosomal protein</keyword>
<proteinExistence type="inferred from homology"/>
<feature type="compositionally biased region" description="Basic and acidic residues" evidence="4">
    <location>
        <begin position="79"/>
        <end position="88"/>
    </location>
</feature>
<accession>A0ABR2KWU5</accession>
<feature type="compositionally biased region" description="Gly residues" evidence="4">
    <location>
        <begin position="105"/>
        <end position="114"/>
    </location>
</feature>
<name>A0ABR2KWU5_9EUKA</name>
<dbReference type="Gene3D" id="1.10.10.1410">
    <property type="match status" value="1"/>
</dbReference>
<feature type="compositionally biased region" description="Low complexity" evidence="4">
    <location>
        <begin position="61"/>
        <end position="78"/>
    </location>
</feature>
<feature type="region of interest" description="Disordered" evidence="4">
    <location>
        <begin position="61"/>
        <end position="114"/>
    </location>
</feature>
<comment type="caution">
    <text evidence="5">The sequence shown here is derived from an EMBL/GenBank/DDBJ whole genome shotgun (WGS) entry which is preliminary data.</text>
</comment>
<dbReference type="PANTHER" id="PTHR21141:SF5">
    <property type="entry name" value="LARGE RIBOSOMAL SUBUNIT PROTEIN P2"/>
    <property type="match status" value="1"/>
</dbReference>
<evidence type="ECO:0000256" key="2">
    <source>
        <dbReference type="ARBA" id="ARBA00022980"/>
    </source>
</evidence>
<evidence type="ECO:0000313" key="6">
    <source>
        <dbReference type="Proteomes" id="UP001470230"/>
    </source>
</evidence>
<dbReference type="EMBL" id="JAPFFF010000003">
    <property type="protein sequence ID" value="KAK8895323.1"/>
    <property type="molecule type" value="Genomic_DNA"/>
</dbReference>
<evidence type="ECO:0000256" key="4">
    <source>
        <dbReference type="SAM" id="MobiDB-lite"/>
    </source>
</evidence>
<dbReference type="Pfam" id="PF00428">
    <property type="entry name" value="Ribosomal_60s"/>
    <property type="match status" value="1"/>
</dbReference>
<dbReference type="InterPro" id="IPR044076">
    <property type="entry name" value="Ribosomal_P2"/>
</dbReference>
<dbReference type="CDD" id="cd05833">
    <property type="entry name" value="Ribosomal_P2"/>
    <property type="match status" value="1"/>
</dbReference>
<organism evidence="5 6">
    <name type="scientific">Tritrichomonas musculus</name>
    <dbReference type="NCBI Taxonomy" id="1915356"/>
    <lineage>
        <taxon>Eukaryota</taxon>
        <taxon>Metamonada</taxon>
        <taxon>Parabasalia</taxon>
        <taxon>Tritrichomonadida</taxon>
        <taxon>Tritrichomonadidae</taxon>
        <taxon>Tritrichomonas</taxon>
    </lineage>
</organism>
<dbReference type="Proteomes" id="UP001470230">
    <property type="component" value="Unassembled WGS sequence"/>
</dbReference>
<dbReference type="PANTHER" id="PTHR21141">
    <property type="entry name" value="60S ACIDIC RIBOSOMAL PROTEIN FAMILY MEMBER"/>
    <property type="match status" value="1"/>
</dbReference>
<protein>
    <submittedName>
        <fullName evidence="5">Structural constituent of ribosome</fullName>
    </submittedName>
</protein>